<dbReference type="PROSITE" id="PS51257">
    <property type="entry name" value="PROKAR_LIPOPROTEIN"/>
    <property type="match status" value="1"/>
</dbReference>
<accession>A0ABV8RI47</accession>
<protein>
    <submittedName>
        <fullName evidence="4">Ankyrin repeat domain-containing protein</fullName>
    </submittedName>
</protein>
<dbReference type="Gene3D" id="1.25.40.20">
    <property type="entry name" value="Ankyrin repeat-containing domain"/>
    <property type="match status" value="1"/>
</dbReference>
<name>A0ABV8RI47_9SPHN</name>
<evidence type="ECO:0000256" key="3">
    <source>
        <dbReference type="SAM" id="SignalP"/>
    </source>
</evidence>
<keyword evidence="5" id="KW-1185">Reference proteome</keyword>
<dbReference type="Proteomes" id="UP001595887">
    <property type="component" value="Unassembled WGS sequence"/>
</dbReference>
<feature type="signal peptide" evidence="3">
    <location>
        <begin position="1"/>
        <end position="38"/>
    </location>
</feature>
<organism evidence="4 5">
    <name type="scientific">Sphingorhabdus arenilitoris</name>
    <dbReference type="NCBI Taxonomy" id="1490041"/>
    <lineage>
        <taxon>Bacteria</taxon>
        <taxon>Pseudomonadati</taxon>
        <taxon>Pseudomonadota</taxon>
        <taxon>Alphaproteobacteria</taxon>
        <taxon>Sphingomonadales</taxon>
        <taxon>Sphingomonadaceae</taxon>
        <taxon>Sphingorhabdus</taxon>
    </lineage>
</organism>
<gene>
    <name evidence="4" type="ORF">ACFOWX_11670</name>
</gene>
<proteinExistence type="predicted"/>
<evidence type="ECO:0000313" key="5">
    <source>
        <dbReference type="Proteomes" id="UP001595887"/>
    </source>
</evidence>
<dbReference type="EMBL" id="JBHSDH010000013">
    <property type="protein sequence ID" value="MFC4293073.1"/>
    <property type="molecule type" value="Genomic_DNA"/>
</dbReference>
<reference evidence="5" key="1">
    <citation type="journal article" date="2019" name="Int. J. Syst. Evol. Microbiol.">
        <title>The Global Catalogue of Microorganisms (GCM) 10K type strain sequencing project: providing services to taxonomists for standard genome sequencing and annotation.</title>
        <authorList>
            <consortium name="The Broad Institute Genomics Platform"/>
            <consortium name="The Broad Institute Genome Sequencing Center for Infectious Disease"/>
            <person name="Wu L."/>
            <person name="Ma J."/>
        </authorList>
    </citation>
    <scope>NUCLEOTIDE SEQUENCE [LARGE SCALE GENOMIC DNA]</scope>
    <source>
        <strain evidence="5">CECT 8531</strain>
    </source>
</reference>
<keyword evidence="2" id="KW-0040">ANK repeat</keyword>
<evidence type="ECO:0000256" key="2">
    <source>
        <dbReference type="ARBA" id="ARBA00023043"/>
    </source>
</evidence>
<dbReference type="SUPFAM" id="SSF48403">
    <property type="entry name" value="Ankyrin repeat"/>
    <property type="match status" value="1"/>
</dbReference>
<evidence type="ECO:0000313" key="4">
    <source>
        <dbReference type="EMBL" id="MFC4293073.1"/>
    </source>
</evidence>
<comment type="caution">
    <text evidence="4">The sequence shown here is derived from an EMBL/GenBank/DDBJ whole genome shotgun (WGS) entry which is preliminary data.</text>
</comment>
<dbReference type="SMART" id="SM00248">
    <property type="entry name" value="ANK"/>
    <property type="match status" value="4"/>
</dbReference>
<feature type="chain" id="PRO_5046480470" evidence="3">
    <location>
        <begin position="39"/>
        <end position="325"/>
    </location>
</feature>
<dbReference type="PANTHER" id="PTHR24198:SF165">
    <property type="entry name" value="ANKYRIN REPEAT-CONTAINING PROTEIN-RELATED"/>
    <property type="match status" value="1"/>
</dbReference>
<dbReference type="PANTHER" id="PTHR24198">
    <property type="entry name" value="ANKYRIN REPEAT AND PROTEIN KINASE DOMAIN-CONTAINING PROTEIN"/>
    <property type="match status" value="1"/>
</dbReference>
<dbReference type="InterPro" id="IPR036770">
    <property type="entry name" value="Ankyrin_rpt-contain_sf"/>
</dbReference>
<dbReference type="InterPro" id="IPR002110">
    <property type="entry name" value="Ankyrin_rpt"/>
</dbReference>
<dbReference type="Pfam" id="PF13637">
    <property type="entry name" value="Ank_4"/>
    <property type="match status" value="1"/>
</dbReference>
<sequence length="325" mass="34243">MQSRLYSHTLLRMAQGRRVKAALLGAMASLLLGGCDLAQDNLCFSARPAVIRPSMQSVSAHLSSGQSGKILAEAIFAGDLEKAAGLIDDDPKLLGTQVLYDPDMDAPPTGQYGDLLTFAVASCNADMLGLLLSKGAEPNGVQKGEALTLALLADSPVMAEILLQAGASSDAAKLDGKNIMKELFAFDAKGGVMTLLRHGADVNASDAFGFTPIHDALSMENYEIALLLHEHGAALWQIGGAGALPAWQLTKPSVLDAGKAQREAKAKLLEKAKASGLPWPPPPPPEVRKLILSGKWPTPELEKSGLTIHPNAKQDIITRFGKSAQ</sequence>
<keyword evidence="3" id="KW-0732">Signal</keyword>
<dbReference type="RefSeq" id="WP_381424289.1">
    <property type="nucleotide sequence ID" value="NZ_JBHSDH010000013.1"/>
</dbReference>
<evidence type="ECO:0000256" key="1">
    <source>
        <dbReference type="ARBA" id="ARBA00022737"/>
    </source>
</evidence>
<keyword evidence="1" id="KW-0677">Repeat</keyword>